<accession>A0A3S1AKY9</accession>
<dbReference type="AlphaFoldDB" id="A0A3S1AKY9"/>
<reference evidence="1" key="1">
    <citation type="submission" date="2018-12" db="EMBL/GenBank/DDBJ databases">
        <authorList>
            <person name="Will S."/>
            <person name="Neumann-Schaal M."/>
            <person name="Henke P."/>
        </authorList>
    </citation>
    <scope>NUCLEOTIDE SEQUENCE</scope>
    <source>
        <strain evidence="1">PCC 7102</strain>
    </source>
</reference>
<comment type="caution">
    <text evidence="1">The sequence shown here is derived from an EMBL/GenBank/DDBJ whole genome shotgun (WGS) entry which is preliminary data.</text>
</comment>
<dbReference type="EMBL" id="RSCL01000013">
    <property type="protein sequence ID" value="RUT03420.1"/>
    <property type="molecule type" value="Genomic_DNA"/>
</dbReference>
<gene>
    <name evidence="1" type="ORF">DSM106972_050590</name>
</gene>
<reference evidence="1" key="2">
    <citation type="journal article" date="2019" name="Genome Biol. Evol.">
        <title>Day and night: Metabolic profiles and evolutionary relationships of six axenic non-marine cyanobacteria.</title>
        <authorList>
            <person name="Will S.E."/>
            <person name="Henke P."/>
            <person name="Boedeker C."/>
            <person name="Huang S."/>
            <person name="Brinkmann H."/>
            <person name="Rohde M."/>
            <person name="Jarek M."/>
            <person name="Friedl T."/>
            <person name="Seufert S."/>
            <person name="Schumacher M."/>
            <person name="Overmann J."/>
            <person name="Neumann-Schaal M."/>
            <person name="Petersen J."/>
        </authorList>
    </citation>
    <scope>NUCLEOTIDE SEQUENCE [LARGE SCALE GENOMIC DNA]</scope>
    <source>
        <strain evidence="1">PCC 7102</strain>
    </source>
</reference>
<proteinExistence type="predicted"/>
<evidence type="ECO:0000313" key="1">
    <source>
        <dbReference type="EMBL" id="RUT03420.1"/>
    </source>
</evidence>
<protein>
    <submittedName>
        <fullName evidence="1">Uncharacterized protein</fullName>
    </submittedName>
</protein>
<evidence type="ECO:0000313" key="2">
    <source>
        <dbReference type="Proteomes" id="UP000271624"/>
    </source>
</evidence>
<keyword evidence="2" id="KW-1185">Reference proteome</keyword>
<sequence length="119" mass="13820">MNESDSVRFVEIDNILKEWCQGDCVLGEYWFVQRFNPQYPLTPDSIANAQEDTDLVESEVRGFAVVTQTCDIVRSCAERPFIEVAPLVEVNEQLLYEIKRCRRPQFAYISGISQFLIFM</sequence>
<organism evidence="1 2">
    <name type="scientific">Dulcicalothrix desertica PCC 7102</name>
    <dbReference type="NCBI Taxonomy" id="232991"/>
    <lineage>
        <taxon>Bacteria</taxon>
        <taxon>Bacillati</taxon>
        <taxon>Cyanobacteriota</taxon>
        <taxon>Cyanophyceae</taxon>
        <taxon>Nostocales</taxon>
        <taxon>Calotrichaceae</taxon>
        <taxon>Dulcicalothrix</taxon>
    </lineage>
</organism>
<dbReference type="RefSeq" id="WP_186538546.1">
    <property type="nucleotide sequence ID" value="NZ_RSCL01000013.1"/>
</dbReference>
<dbReference type="Proteomes" id="UP000271624">
    <property type="component" value="Unassembled WGS sequence"/>
</dbReference>
<name>A0A3S1AKY9_9CYAN</name>